<name>A0A256GEA4_9HYPH</name>
<protein>
    <submittedName>
        <fullName evidence="1">Uncharacterized protein</fullName>
    </submittedName>
</protein>
<accession>A0A256GEA4</accession>
<proteinExistence type="predicted"/>
<reference evidence="1 2" key="1">
    <citation type="submission" date="2017-07" db="EMBL/GenBank/DDBJ databases">
        <title>Draft genome of Ochrobactrum lupini type strain LUP21.</title>
        <authorList>
            <person name="Krzyzanowska D.M."/>
            <person name="Jafra S."/>
        </authorList>
    </citation>
    <scope>NUCLEOTIDE SEQUENCE [LARGE SCALE GENOMIC DNA]</scope>
    <source>
        <strain evidence="1 2">LUP21</strain>
    </source>
</reference>
<sequence>MGHQTFFLKEQTSQNPPLFSQIFLLSLSLTRMNDVITTLSN</sequence>
<dbReference type="EMBL" id="NNRN01000057">
    <property type="protein sequence ID" value="OYR25467.1"/>
    <property type="molecule type" value="Genomic_DNA"/>
</dbReference>
<evidence type="ECO:0000313" key="1">
    <source>
        <dbReference type="EMBL" id="OYR25467.1"/>
    </source>
</evidence>
<dbReference type="AlphaFoldDB" id="A0A256GEA4"/>
<dbReference type="Proteomes" id="UP000216363">
    <property type="component" value="Unassembled WGS sequence"/>
</dbReference>
<gene>
    <name evidence="1" type="ORF">CES86_4145</name>
</gene>
<evidence type="ECO:0000313" key="2">
    <source>
        <dbReference type="Proteomes" id="UP000216363"/>
    </source>
</evidence>
<organism evidence="1 2">
    <name type="scientific">Brucella lupini</name>
    <dbReference type="NCBI Taxonomy" id="255457"/>
    <lineage>
        <taxon>Bacteria</taxon>
        <taxon>Pseudomonadati</taxon>
        <taxon>Pseudomonadota</taxon>
        <taxon>Alphaproteobacteria</taxon>
        <taxon>Hyphomicrobiales</taxon>
        <taxon>Brucellaceae</taxon>
        <taxon>Brucella/Ochrobactrum group</taxon>
        <taxon>Brucella</taxon>
    </lineage>
</organism>
<comment type="caution">
    <text evidence="1">The sequence shown here is derived from an EMBL/GenBank/DDBJ whole genome shotgun (WGS) entry which is preliminary data.</text>
</comment>